<dbReference type="PROSITE" id="PS50102">
    <property type="entry name" value="RRM"/>
    <property type="match status" value="3"/>
</dbReference>
<dbReference type="InterPro" id="IPR000504">
    <property type="entry name" value="RRM_dom"/>
</dbReference>
<evidence type="ECO:0000259" key="5">
    <source>
        <dbReference type="PROSITE" id="PS50102"/>
    </source>
</evidence>
<dbReference type="Pfam" id="PF00076">
    <property type="entry name" value="RRM_1"/>
    <property type="match status" value="3"/>
</dbReference>
<protein>
    <recommendedName>
        <fullName evidence="5">RRM domain-containing protein</fullName>
    </recommendedName>
</protein>
<evidence type="ECO:0000256" key="2">
    <source>
        <dbReference type="ARBA" id="ARBA00022884"/>
    </source>
</evidence>
<dbReference type="CDD" id="cd00590">
    <property type="entry name" value="RRM_SF"/>
    <property type="match status" value="2"/>
</dbReference>
<feature type="region of interest" description="Disordered" evidence="4">
    <location>
        <begin position="381"/>
        <end position="442"/>
    </location>
</feature>
<feature type="domain" description="RRM" evidence="5">
    <location>
        <begin position="252"/>
        <end position="329"/>
    </location>
</feature>
<dbReference type="PANTHER" id="PTHR23236:SF119">
    <property type="entry name" value="NUCLEAR RNA-BINDING PROTEIN SART-3"/>
    <property type="match status" value="1"/>
</dbReference>
<keyword evidence="1" id="KW-0677">Repeat</keyword>
<dbReference type="InterPro" id="IPR012677">
    <property type="entry name" value="Nucleotide-bd_a/b_plait_sf"/>
</dbReference>
<keyword evidence="2 3" id="KW-0694">RNA-binding</keyword>
<feature type="domain" description="RRM" evidence="5">
    <location>
        <begin position="63"/>
        <end position="138"/>
    </location>
</feature>
<comment type="caution">
    <text evidence="6">The sequence shown here is derived from an EMBL/GenBank/DDBJ whole genome shotgun (WGS) entry which is preliminary data.</text>
</comment>
<dbReference type="EMBL" id="JARKIE010000302">
    <property type="protein sequence ID" value="KAJ7656217.1"/>
    <property type="molecule type" value="Genomic_DNA"/>
</dbReference>
<accession>A0AAD7CRR6</accession>
<dbReference type="PANTHER" id="PTHR23236">
    <property type="entry name" value="EUKARYOTIC TRANSLATION INITIATION FACTOR 4B/4H"/>
    <property type="match status" value="1"/>
</dbReference>
<dbReference type="Proteomes" id="UP001221757">
    <property type="component" value="Unassembled WGS sequence"/>
</dbReference>
<dbReference type="SMART" id="SM00360">
    <property type="entry name" value="RRM"/>
    <property type="match status" value="3"/>
</dbReference>
<feature type="region of interest" description="Disordered" evidence="4">
    <location>
        <begin position="137"/>
        <end position="161"/>
    </location>
</feature>
<dbReference type="SUPFAM" id="SSF54928">
    <property type="entry name" value="RNA-binding domain, RBD"/>
    <property type="match status" value="3"/>
</dbReference>
<sequence length="442" mass="45570">MLVNAIRRQARIALVTAVKRTAVSSLVARVSRPTLISLRALSTTPVCRFDDPQGRTSEHPPSRQLFIGNLAFDATEADVRDALADYGELESVRLIQNMDGSSRGFGYATFMEQRDATAAFGAAIDVLDRPLRIDYTAPRDASAGPGGARGAARPQRPAAPPGRVIFAGNLPFGAEEPEIREKFAPFGPIKSIRIGVRPTGESRGFAHIEYLNEADAIAAFESFAEEPLYLLDRNVRVDYAPSRQQSSNPPTHKLYFFDFRGNEEALRAALMEFETSIQTMHFLRNPLTGEMTGSGFVEFMSVERATQALEKKNGTITSYGPLNLEYSITKPPPGERRGGGYGGGGGGRGGYGGGGGGGGYGGREGGGGYGGGREGGGYSGGGGGYNGGGGGRGGYSGGAGGGGGRGDGGRGGGYGGGGGGRGGGYSSGGGRGGYGGGGGRDY</sequence>
<feature type="domain" description="RRM" evidence="5">
    <location>
        <begin position="163"/>
        <end position="242"/>
    </location>
</feature>
<organism evidence="6 7">
    <name type="scientific">Mycena rosella</name>
    <name type="common">Pink bonnet</name>
    <name type="synonym">Agaricus rosellus</name>
    <dbReference type="NCBI Taxonomy" id="1033263"/>
    <lineage>
        <taxon>Eukaryota</taxon>
        <taxon>Fungi</taxon>
        <taxon>Dikarya</taxon>
        <taxon>Basidiomycota</taxon>
        <taxon>Agaricomycotina</taxon>
        <taxon>Agaricomycetes</taxon>
        <taxon>Agaricomycetidae</taxon>
        <taxon>Agaricales</taxon>
        <taxon>Marasmiineae</taxon>
        <taxon>Mycenaceae</taxon>
        <taxon>Mycena</taxon>
    </lineage>
</organism>
<dbReference type="GO" id="GO:0003723">
    <property type="term" value="F:RNA binding"/>
    <property type="evidence" value="ECO:0007669"/>
    <property type="project" value="UniProtKB-UniRule"/>
</dbReference>
<gene>
    <name evidence="6" type="ORF">B0H17DRAFT_1337985</name>
</gene>
<proteinExistence type="predicted"/>
<keyword evidence="7" id="KW-1185">Reference proteome</keyword>
<evidence type="ECO:0000256" key="3">
    <source>
        <dbReference type="PROSITE-ProRule" id="PRU00176"/>
    </source>
</evidence>
<feature type="region of interest" description="Disordered" evidence="4">
    <location>
        <begin position="324"/>
        <end position="344"/>
    </location>
</feature>
<dbReference type="AlphaFoldDB" id="A0AAD7CRR6"/>
<name>A0AAD7CRR6_MYCRO</name>
<dbReference type="InterPro" id="IPR035979">
    <property type="entry name" value="RBD_domain_sf"/>
</dbReference>
<evidence type="ECO:0000256" key="1">
    <source>
        <dbReference type="ARBA" id="ARBA00022737"/>
    </source>
</evidence>
<dbReference type="Gene3D" id="3.30.70.330">
    <property type="match status" value="3"/>
</dbReference>
<reference evidence="6" key="1">
    <citation type="submission" date="2023-03" db="EMBL/GenBank/DDBJ databases">
        <title>Massive genome expansion in bonnet fungi (Mycena s.s.) driven by repeated elements and novel gene families across ecological guilds.</title>
        <authorList>
            <consortium name="Lawrence Berkeley National Laboratory"/>
            <person name="Harder C.B."/>
            <person name="Miyauchi S."/>
            <person name="Viragh M."/>
            <person name="Kuo A."/>
            <person name="Thoen E."/>
            <person name="Andreopoulos B."/>
            <person name="Lu D."/>
            <person name="Skrede I."/>
            <person name="Drula E."/>
            <person name="Henrissat B."/>
            <person name="Morin E."/>
            <person name="Kohler A."/>
            <person name="Barry K."/>
            <person name="LaButti K."/>
            <person name="Morin E."/>
            <person name="Salamov A."/>
            <person name="Lipzen A."/>
            <person name="Mereny Z."/>
            <person name="Hegedus B."/>
            <person name="Baldrian P."/>
            <person name="Stursova M."/>
            <person name="Weitz H."/>
            <person name="Taylor A."/>
            <person name="Grigoriev I.V."/>
            <person name="Nagy L.G."/>
            <person name="Martin F."/>
            <person name="Kauserud H."/>
        </authorList>
    </citation>
    <scope>NUCLEOTIDE SEQUENCE</scope>
    <source>
        <strain evidence="6">CBHHK067</strain>
    </source>
</reference>
<evidence type="ECO:0000313" key="6">
    <source>
        <dbReference type="EMBL" id="KAJ7656217.1"/>
    </source>
</evidence>
<evidence type="ECO:0000313" key="7">
    <source>
        <dbReference type="Proteomes" id="UP001221757"/>
    </source>
</evidence>
<evidence type="ECO:0000256" key="4">
    <source>
        <dbReference type="SAM" id="MobiDB-lite"/>
    </source>
</evidence>